<keyword evidence="2" id="KW-1185">Reference proteome</keyword>
<accession>A0ABQ9H686</accession>
<comment type="caution">
    <text evidence="1">The sequence shown here is derived from an EMBL/GenBank/DDBJ whole genome shotgun (WGS) entry which is preliminary data.</text>
</comment>
<evidence type="ECO:0000313" key="2">
    <source>
        <dbReference type="Proteomes" id="UP001159363"/>
    </source>
</evidence>
<protein>
    <recommendedName>
        <fullName evidence="3">Ribosomal protein S15</fullName>
    </recommendedName>
</protein>
<reference evidence="1 2" key="1">
    <citation type="submission" date="2023-02" db="EMBL/GenBank/DDBJ databases">
        <title>LHISI_Scaffold_Assembly.</title>
        <authorList>
            <person name="Stuart O.P."/>
            <person name="Cleave R."/>
            <person name="Magrath M.J.L."/>
            <person name="Mikheyev A.S."/>
        </authorList>
    </citation>
    <scope>NUCLEOTIDE SEQUENCE [LARGE SCALE GENOMIC DNA]</scope>
    <source>
        <strain evidence="1">Daus_M_001</strain>
        <tissue evidence="1">Leg muscle</tissue>
    </source>
</reference>
<dbReference type="Proteomes" id="UP001159363">
    <property type="component" value="Chromosome 6"/>
</dbReference>
<organism evidence="1 2">
    <name type="scientific">Dryococelus australis</name>
    <dbReference type="NCBI Taxonomy" id="614101"/>
    <lineage>
        <taxon>Eukaryota</taxon>
        <taxon>Metazoa</taxon>
        <taxon>Ecdysozoa</taxon>
        <taxon>Arthropoda</taxon>
        <taxon>Hexapoda</taxon>
        <taxon>Insecta</taxon>
        <taxon>Pterygota</taxon>
        <taxon>Neoptera</taxon>
        <taxon>Polyneoptera</taxon>
        <taxon>Phasmatodea</taxon>
        <taxon>Verophasmatodea</taxon>
        <taxon>Anareolatae</taxon>
        <taxon>Phasmatidae</taxon>
        <taxon>Eurycanthinae</taxon>
        <taxon>Dryococelus</taxon>
    </lineage>
</organism>
<name>A0ABQ9H686_9NEOP</name>
<evidence type="ECO:0000313" key="1">
    <source>
        <dbReference type="EMBL" id="KAJ8879791.1"/>
    </source>
</evidence>
<gene>
    <name evidence="1" type="ORF">PR048_020399</name>
</gene>
<dbReference type="EMBL" id="JARBHB010000007">
    <property type="protein sequence ID" value="KAJ8879791.1"/>
    <property type="molecule type" value="Genomic_DNA"/>
</dbReference>
<proteinExistence type="predicted"/>
<sequence>MKLKMNSSICDKINKSIHYFIICDSTPDISQQEQNVLIIRCVRKNEGSRQGSIQERFIISFLLLSKI</sequence>
<evidence type="ECO:0008006" key="3">
    <source>
        <dbReference type="Google" id="ProtNLM"/>
    </source>
</evidence>